<keyword evidence="5 6" id="KW-0539">Nucleus</keyword>
<evidence type="ECO:0000313" key="8">
    <source>
        <dbReference type="EMBL" id="RDX50169.1"/>
    </source>
</evidence>
<organism evidence="8 9">
    <name type="scientific">Lentinus brumalis</name>
    <dbReference type="NCBI Taxonomy" id="2498619"/>
    <lineage>
        <taxon>Eukaryota</taxon>
        <taxon>Fungi</taxon>
        <taxon>Dikarya</taxon>
        <taxon>Basidiomycota</taxon>
        <taxon>Agaricomycotina</taxon>
        <taxon>Agaricomycetes</taxon>
        <taxon>Polyporales</taxon>
        <taxon>Polyporaceae</taxon>
        <taxon>Lentinus</taxon>
    </lineage>
</organism>
<dbReference type="Proteomes" id="UP000256964">
    <property type="component" value="Unassembled WGS sequence"/>
</dbReference>
<dbReference type="PANTHER" id="PTHR12632">
    <property type="entry name" value="TRANSCRIPTION FACTOR NF-Y ALPHA-RELATED"/>
    <property type="match status" value="1"/>
</dbReference>
<dbReference type="InterPro" id="IPR001289">
    <property type="entry name" value="NFYA"/>
</dbReference>
<dbReference type="GO" id="GO:0005634">
    <property type="term" value="C:nucleus"/>
    <property type="evidence" value="ECO:0007669"/>
    <property type="project" value="UniProtKB-SubCell"/>
</dbReference>
<sequence>DDTPMDEEPLYVNAKQYYRILKRRVARARLDEVHKLAKQRKPYLHESRHKHAMRRPRGPGGRFLTAEEIAAQKAQQ</sequence>
<name>A0A371DC97_9APHY</name>
<dbReference type="PROSITE" id="PS51152">
    <property type="entry name" value="NFYA_HAP2_2"/>
    <property type="match status" value="1"/>
</dbReference>
<evidence type="ECO:0000256" key="2">
    <source>
        <dbReference type="ARBA" id="ARBA00023015"/>
    </source>
</evidence>
<dbReference type="Gene3D" id="6.10.250.2430">
    <property type="match status" value="1"/>
</dbReference>
<accession>A0A371DC97</accession>
<dbReference type="GO" id="GO:0003677">
    <property type="term" value="F:DNA binding"/>
    <property type="evidence" value="ECO:0007669"/>
    <property type="project" value="UniProtKB-KW"/>
</dbReference>
<reference evidence="8 9" key="1">
    <citation type="journal article" date="2018" name="Biotechnol. Biofuels">
        <title>Integrative visual omics of the white-rot fungus Polyporus brumalis exposes the biotechnological potential of its oxidative enzymes for delignifying raw plant biomass.</title>
        <authorList>
            <person name="Miyauchi S."/>
            <person name="Rancon A."/>
            <person name="Drula E."/>
            <person name="Hage H."/>
            <person name="Chaduli D."/>
            <person name="Favel A."/>
            <person name="Grisel S."/>
            <person name="Henrissat B."/>
            <person name="Herpoel-Gimbert I."/>
            <person name="Ruiz-Duenas F.J."/>
            <person name="Chevret D."/>
            <person name="Hainaut M."/>
            <person name="Lin J."/>
            <person name="Wang M."/>
            <person name="Pangilinan J."/>
            <person name="Lipzen A."/>
            <person name="Lesage-Meessen L."/>
            <person name="Navarro D."/>
            <person name="Riley R."/>
            <person name="Grigoriev I.V."/>
            <person name="Zhou S."/>
            <person name="Raouche S."/>
            <person name="Rosso M.N."/>
        </authorList>
    </citation>
    <scope>NUCLEOTIDE SEQUENCE [LARGE SCALE GENOMIC DNA]</scope>
    <source>
        <strain evidence="8 9">BRFM 1820</strain>
    </source>
</reference>
<keyword evidence="2 6" id="KW-0805">Transcription regulation</keyword>
<feature type="compositionally biased region" description="Basic residues" evidence="7">
    <location>
        <begin position="39"/>
        <end position="57"/>
    </location>
</feature>
<dbReference type="PRINTS" id="PR00616">
    <property type="entry name" value="CCAATSUBUNTB"/>
</dbReference>
<feature type="region of interest" description="Disordered" evidence="7">
    <location>
        <begin position="39"/>
        <end position="64"/>
    </location>
</feature>
<evidence type="ECO:0000256" key="6">
    <source>
        <dbReference type="RuleBase" id="RU367155"/>
    </source>
</evidence>
<feature type="non-terminal residue" evidence="8">
    <location>
        <position position="1"/>
    </location>
</feature>
<dbReference type="AlphaFoldDB" id="A0A371DC97"/>
<comment type="subunit">
    <text evidence="6">Heterotrimer.</text>
</comment>
<dbReference type="GO" id="GO:0003700">
    <property type="term" value="F:DNA-binding transcription factor activity"/>
    <property type="evidence" value="ECO:0007669"/>
    <property type="project" value="UniProtKB-UniRule"/>
</dbReference>
<protein>
    <recommendedName>
        <fullName evidence="6">Transcriptional activator HAP2</fullName>
    </recommendedName>
</protein>
<comment type="subcellular location">
    <subcellularLocation>
        <location evidence="1 6">Nucleus</location>
    </subcellularLocation>
</comment>
<dbReference type="EMBL" id="KZ857401">
    <property type="protein sequence ID" value="RDX50169.1"/>
    <property type="molecule type" value="Genomic_DNA"/>
</dbReference>
<comment type="similarity">
    <text evidence="6">Belongs to the NFYA/HAP2 subunit family.</text>
</comment>
<keyword evidence="9" id="KW-1185">Reference proteome</keyword>
<evidence type="ECO:0000313" key="9">
    <source>
        <dbReference type="Proteomes" id="UP000256964"/>
    </source>
</evidence>
<evidence type="ECO:0000256" key="7">
    <source>
        <dbReference type="SAM" id="MobiDB-lite"/>
    </source>
</evidence>
<evidence type="ECO:0000256" key="3">
    <source>
        <dbReference type="ARBA" id="ARBA00023125"/>
    </source>
</evidence>
<comment type="function">
    <text evidence="6">Component of the sequence-specific heterotrimeric transcription factor (NF-Y) which specifically recognizes a 5'-CCAAT-3' box motif found in the promoters of its target genes.</text>
</comment>
<evidence type="ECO:0000256" key="5">
    <source>
        <dbReference type="ARBA" id="ARBA00023242"/>
    </source>
</evidence>
<dbReference type="SMART" id="SM00521">
    <property type="entry name" value="CBF"/>
    <property type="match status" value="1"/>
</dbReference>
<evidence type="ECO:0000256" key="4">
    <source>
        <dbReference type="ARBA" id="ARBA00023163"/>
    </source>
</evidence>
<keyword evidence="3 6" id="KW-0238">DNA-binding</keyword>
<dbReference type="OrthoDB" id="1097733at2759"/>
<keyword evidence="4 6" id="KW-0804">Transcription</keyword>
<proteinExistence type="inferred from homology"/>
<feature type="non-terminal residue" evidence="8">
    <location>
        <position position="76"/>
    </location>
</feature>
<gene>
    <name evidence="8" type="ORF">OH76DRAFT_1321476</name>
</gene>
<dbReference type="Pfam" id="PF02045">
    <property type="entry name" value="CBFB_NFYA"/>
    <property type="match status" value="1"/>
</dbReference>
<dbReference type="STRING" id="139420.A0A371DC97"/>
<evidence type="ECO:0000256" key="1">
    <source>
        <dbReference type="ARBA" id="ARBA00004123"/>
    </source>
</evidence>